<feature type="compositionally biased region" description="Basic and acidic residues" evidence="1">
    <location>
        <begin position="18"/>
        <end position="72"/>
    </location>
</feature>
<protein>
    <submittedName>
        <fullName evidence="2">Uncharacterized protein</fullName>
    </submittedName>
</protein>
<feature type="compositionally biased region" description="Gly residues" evidence="1">
    <location>
        <begin position="145"/>
        <end position="168"/>
    </location>
</feature>
<accession>A0A3G4ZWX2</accession>
<dbReference type="EMBL" id="MK072080">
    <property type="protein sequence ID" value="AYV78491.1"/>
    <property type="molecule type" value="Genomic_DNA"/>
</dbReference>
<gene>
    <name evidence="2" type="ORF">Edafosvirus15_12</name>
</gene>
<sequence length="209" mass="21691">MSTKDNQSKTKGGRGAKKTADKASADKTEKAPVEKVEKKDDEPKDQGAVEKAPEKDEKTVVDETTEATERPPPRVAECVACKAPSAIIKGRPAQLCPGCFDKFAKDATCVKFKMGVRCSNKKAEEESLCAFCLQARTEKMKGRRGFSGGRGGGRGGNGRSGGGGGTGYRGPREGGRGGGGGANGFRRGGGGGRFGTRGMASANFHGESL</sequence>
<name>A0A3G4ZWX2_9VIRU</name>
<evidence type="ECO:0000256" key="1">
    <source>
        <dbReference type="SAM" id="MobiDB-lite"/>
    </source>
</evidence>
<feature type="region of interest" description="Disordered" evidence="1">
    <location>
        <begin position="1"/>
        <end position="72"/>
    </location>
</feature>
<feature type="region of interest" description="Disordered" evidence="1">
    <location>
        <begin position="142"/>
        <end position="209"/>
    </location>
</feature>
<organism evidence="2">
    <name type="scientific">Edafosvirus sp</name>
    <dbReference type="NCBI Taxonomy" id="2487765"/>
    <lineage>
        <taxon>Viruses</taxon>
        <taxon>Varidnaviria</taxon>
        <taxon>Bamfordvirae</taxon>
        <taxon>Nucleocytoviricota</taxon>
        <taxon>Megaviricetes</taxon>
        <taxon>Imitervirales</taxon>
        <taxon>Mimiviridae</taxon>
        <taxon>Klosneuvirinae</taxon>
    </lineage>
</organism>
<reference evidence="2" key="1">
    <citation type="submission" date="2018-10" db="EMBL/GenBank/DDBJ databases">
        <title>Hidden diversity of soil giant viruses.</title>
        <authorList>
            <person name="Schulz F."/>
            <person name="Alteio L."/>
            <person name="Goudeau D."/>
            <person name="Ryan E.M."/>
            <person name="Malmstrom R.R."/>
            <person name="Blanchard J."/>
            <person name="Woyke T."/>
        </authorList>
    </citation>
    <scope>NUCLEOTIDE SEQUENCE</scope>
    <source>
        <strain evidence="2">EDV1</strain>
    </source>
</reference>
<proteinExistence type="predicted"/>
<evidence type="ECO:0000313" key="2">
    <source>
        <dbReference type="EMBL" id="AYV78491.1"/>
    </source>
</evidence>
<feature type="compositionally biased region" description="Gly residues" evidence="1">
    <location>
        <begin position="176"/>
        <end position="195"/>
    </location>
</feature>